<proteinExistence type="predicted"/>
<name>A0A3B0UQ56_9ZZZZ</name>
<accession>A0A3B0UQ56</accession>
<reference evidence="1" key="1">
    <citation type="submission" date="2018-06" db="EMBL/GenBank/DDBJ databases">
        <authorList>
            <person name="Zhirakovskaya E."/>
        </authorList>
    </citation>
    <scope>NUCLEOTIDE SEQUENCE</scope>
</reference>
<gene>
    <name evidence="1" type="ORF">MNBD_BACTEROID06-426</name>
</gene>
<dbReference type="EMBL" id="UOES01000410">
    <property type="protein sequence ID" value="VAW28492.1"/>
    <property type="molecule type" value="Genomic_DNA"/>
</dbReference>
<sequence length="36" mass="4624">MARKYAIRNQEEFYFVTFTVIDWIDVFIREEYRNIF</sequence>
<organism evidence="1">
    <name type="scientific">hydrothermal vent metagenome</name>
    <dbReference type="NCBI Taxonomy" id="652676"/>
    <lineage>
        <taxon>unclassified sequences</taxon>
        <taxon>metagenomes</taxon>
        <taxon>ecological metagenomes</taxon>
    </lineage>
</organism>
<feature type="non-terminal residue" evidence="1">
    <location>
        <position position="36"/>
    </location>
</feature>
<protein>
    <submittedName>
        <fullName evidence="1">Uncharacterized protein</fullName>
    </submittedName>
</protein>
<evidence type="ECO:0000313" key="1">
    <source>
        <dbReference type="EMBL" id="VAW28492.1"/>
    </source>
</evidence>
<dbReference type="AlphaFoldDB" id="A0A3B0UQ56"/>